<keyword evidence="8" id="KW-0067">ATP-binding</keyword>
<dbReference type="SUPFAM" id="SSF55594">
    <property type="entry name" value="HPr-like"/>
    <property type="match status" value="1"/>
</dbReference>
<sequence length="644" mass="71935">MKTETTIQGLTASLQPARSARKIIGFVPTMGNLHQGHLNLVREARKLCDVVVVSIFVNPIQFGPNEDFDNYPRTLEQDSNLLAEVGCDIVFAPSVEQMYGKFPRLTNISVGEITNDLCGLQRPGHFDGVAVVVTKLFNIVQPNFAFFGQKDYQQLAVIKQVVRDLNMPIEVIGVPIARAEDGLALSSRNGYLSEQDRQTAPVIFKSLTTAEQDLHAGKTLADVLAQIRESLNDAGLLVDYVEARSPALQKVEQFDQDVVLFVAAKLGKTRLIDNLQDRHAMKRILIVTGQSGSGKSSALQVLEDLGYYCIDNLPLALLPEIVEKLDRENNLELLALGVDVRSAKEDLQGFDQLQKHGSVDVIYLTTRDQELISRFSASRRPHPLSNRFQSLNECIQEEKNLLLPIQLRATVHIDTTDKSVHDLKDTLLSKLGQSDKLILILQSFGYKHGIPLDADFVFDVRHLPNPHWDLELRKYSGLDEPVRKFLEASEQANEMYQDIYQFLNKWLPAFSEGHRHYITVSIGCTGGQHRSVYIVDRLKKALESKWTIQRNEALVMIDTTVDVINKLGLHARASGKLIEVTTKFKCSIQIGKGDKLVDAKNILSLLMLGAGKGTTLRLVIDGADEEKALSEVQALFADKFYEAE</sequence>
<comment type="pathway">
    <text evidence="1">Cofactor biosynthesis; (R)-pantothenate biosynthesis; (R)-pantothenate from (R)-pantoate and beta-alanine: step 1/1.</text>
</comment>
<dbReference type="GO" id="GO:0005524">
    <property type="term" value="F:ATP binding"/>
    <property type="evidence" value="ECO:0007669"/>
    <property type="project" value="UniProtKB-KW"/>
</dbReference>
<dbReference type="InterPro" id="IPR014729">
    <property type="entry name" value="Rossmann-like_a/b/a_fold"/>
</dbReference>
<evidence type="ECO:0000256" key="6">
    <source>
        <dbReference type="ARBA" id="ARBA00022655"/>
    </source>
</evidence>
<keyword evidence="7" id="KW-0547">Nucleotide-binding</keyword>
<dbReference type="Pfam" id="PF03668">
    <property type="entry name" value="RapZ-like_N"/>
    <property type="match status" value="1"/>
</dbReference>
<dbReference type="InterPro" id="IPR042176">
    <property type="entry name" value="Pantoate_ligase_C"/>
</dbReference>
<dbReference type="NCBIfam" id="NF003828">
    <property type="entry name" value="PRK05416.1"/>
    <property type="match status" value="1"/>
</dbReference>
<evidence type="ECO:0000256" key="10">
    <source>
        <dbReference type="ARBA" id="ARBA00032806"/>
    </source>
</evidence>
<dbReference type="Gene3D" id="3.40.50.620">
    <property type="entry name" value="HUPs"/>
    <property type="match status" value="1"/>
</dbReference>
<evidence type="ECO:0000256" key="11">
    <source>
        <dbReference type="ARBA" id="ARBA00048258"/>
    </source>
</evidence>
<protein>
    <recommendedName>
        <fullName evidence="4">Pantoate--beta-alanine ligase</fullName>
        <ecNumber evidence="3">6.3.2.1</ecNumber>
    </recommendedName>
    <alternativeName>
        <fullName evidence="10">Pantoate-activating enzyme</fullName>
    </alternativeName>
    <alternativeName>
        <fullName evidence="9">Pantothenate synthetase</fullName>
    </alternativeName>
</protein>
<dbReference type="EMBL" id="OC914836">
    <property type="protein sequence ID" value="CAD7636584.1"/>
    <property type="molecule type" value="Genomic_DNA"/>
</dbReference>
<evidence type="ECO:0000256" key="7">
    <source>
        <dbReference type="ARBA" id="ARBA00022741"/>
    </source>
</evidence>
<dbReference type="Pfam" id="PF02569">
    <property type="entry name" value="Pantoate_ligase"/>
    <property type="match status" value="1"/>
</dbReference>
<dbReference type="HAMAP" id="MF_00158">
    <property type="entry name" value="PanC"/>
    <property type="match status" value="1"/>
</dbReference>
<evidence type="ECO:0000256" key="5">
    <source>
        <dbReference type="ARBA" id="ARBA00022598"/>
    </source>
</evidence>
<evidence type="ECO:0000256" key="9">
    <source>
        <dbReference type="ARBA" id="ARBA00029902"/>
    </source>
</evidence>
<dbReference type="SUPFAM" id="SSF52374">
    <property type="entry name" value="Nucleotidylyl transferase"/>
    <property type="match status" value="1"/>
</dbReference>
<dbReference type="PROSITE" id="PS51350">
    <property type="entry name" value="PTS_HPR_DOM"/>
    <property type="match status" value="1"/>
</dbReference>
<dbReference type="Gene3D" id="3.30.1340.10">
    <property type="entry name" value="HPr-like"/>
    <property type="match status" value="1"/>
</dbReference>
<dbReference type="FunFam" id="3.40.50.620:FF:000013">
    <property type="entry name" value="Pantothenate synthetase"/>
    <property type="match status" value="1"/>
</dbReference>
<dbReference type="NCBIfam" id="TIGR00125">
    <property type="entry name" value="cyt_tran_rel"/>
    <property type="match status" value="1"/>
</dbReference>
<dbReference type="InterPro" id="IPR004821">
    <property type="entry name" value="Cyt_trans-like"/>
</dbReference>
<dbReference type="EC" id="6.3.2.1" evidence="3"/>
<dbReference type="NCBIfam" id="TIGR01003">
    <property type="entry name" value="PTS_HPr_family"/>
    <property type="match status" value="1"/>
</dbReference>
<dbReference type="PANTHER" id="PTHR21299">
    <property type="entry name" value="CYTIDYLATE KINASE/PANTOATE-BETA-ALANINE LIGASE"/>
    <property type="match status" value="1"/>
</dbReference>
<name>A0A7R9L7S6_9ACAR</name>
<dbReference type="AlphaFoldDB" id="A0A7R9L7S6"/>
<comment type="similarity">
    <text evidence="2">Belongs to the pantothenate synthetase family.</text>
</comment>
<evidence type="ECO:0000256" key="4">
    <source>
        <dbReference type="ARBA" id="ARBA00015647"/>
    </source>
</evidence>
<dbReference type="InterPro" id="IPR003721">
    <property type="entry name" value="Pantoate_ligase"/>
</dbReference>
<dbReference type="NCBIfam" id="TIGR00018">
    <property type="entry name" value="panC"/>
    <property type="match status" value="1"/>
</dbReference>
<dbReference type="OrthoDB" id="6490890at2759"/>
<gene>
    <name evidence="13" type="ORF">ONB1V03_LOCUS284</name>
</gene>
<accession>A0A7R9L7S6</accession>
<dbReference type="Gene3D" id="3.30.1300.10">
    <property type="entry name" value="Pantoate-beta-alanine ligase, C-terminal domain"/>
    <property type="match status" value="1"/>
</dbReference>
<evidence type="ECO:0000256" key="3">
    <source>
        <dbReference type="ARBA" id="ARBA00012219"/>
    </source>
</evidence>
<evidence type="ECO:0000256" key="1">
    <source>
        <dbReference type="ARBA" id="ARBA00004990"/>
    </source>
</evidence>
<dbReference type="PANTHER" id="PTHR21299:SF1">
    <property type="entry name" value="PANTOATE--BETA-ALANINE LIGASE"/>
    <property type="match status" value="1"/>
</dbReference>
<dbReference type="SUPFAM" id="SSF52540">
    <property type="entry name" value="P-loop containing nucleoside triphosphate hydrolases"/>
    <property type="match status" value="1"/>
</dbReference>
<evidence type="ECO:0000313" key="14">
    <source>
        <dbReference type="Proteomes" id="UP000728032"/>
    </source>
</evidence>
<keyword evidence="6" id="KW-0566">Pantothenate biosynthesis</keyword>
<dbReference type="Pfam" id="PF22740">
    <property type="entry name" value="PapZ_C"/>
    <property type="match status" value="1"/>
</dbReference>
<evidence type="ECO:0000256" key="8">
    <source>
        <dbReference type="ARBA" id="ARBA00022840"/>
    </source>
</evidence>
<organism evidence="13">
    <name type="scientific">Oppiella nova</name>
    <dbReference type="NCBI Taxonomy" id="334625"/>
    <lineage>
        <taxon>Eukaryota</taxon>
        <taxon>Metazoa</taxon>
        <taxon>Ecdysozoa</taxon>
        <taxon>Arthropoda</taxon>
        <taxon>Chelicerata</taxon>
        <taxon>Arachnida</taxon>
        <taxon>Acari</taxon>
        <taxon>Acariformes</taxon>
        <taxon>Sarcoptiformes</taxon>
        <taxon>Oribatida</taxon>
        <taxon>Brachypylina</taxon>
        <taxon>Oppioidea</taxon>
        <taxon>Oppiidae</taxon>
        <taxon>Oppiella</taxon>
    </lineage>
</organism>
<dbReference type="HAMAP" id="MF_00636">
    <property type="entry name" value="RapZ_like"/>
    <property type="match status" value="1"/>
</dbReference>
<dbReference type="CDD" id="cd00560">
    <property type="entry name" value="PanC"/>
    <property type="match status" value="1"/>
</dbReference>
<feature type="domain" description="HPr" evidence="12">
    <location>
        <begin position="556"/>
        <end position="643"/>
    </location>
</feature>
<dbReference type="GO" id="GO:0015940">
    <property type="term" value="P:pantothenate biosynthetic process"/>
    <property type="evidence" value="ECO:0007669"/>
    <property type="project" value="UniProtKB-UniPathway"/>
</dbReference>
<evidence type="ECO:0000256" key="2">
    <source>
        <dbReference type="ARBA" id="ARBA00009256"/>
    </source>
</evidence>
<reference evidence="13" key="1">
    <citation type="submission" date="2020-11" db="EMBL/GenBank/DDBJ databases">
        <authorList>
            <person name="Tran Van P."/>
        </authorList>
    </citation>
    <scope>NUCLEOTIDE SEQUENCE</scope>
</reference>
<dbReference type="InterPro" id="IPR035895">
    <property type="entry name" value="HPr-like_sf"/>
</dbReference>
<dbReference type="GO" id="GO:0005829">
    <property type="term" value="C:cytosol"/>
    <property type="evidence" value="ECO:0007669"/>
    <property type="project" value="TreeGrafter"/>
</dbReference>
<dbReference type="InterPro" id="IPR000032">
    <property type="entry name" value="HPr-like"/>
</dbReference>
<keyword evidence="14" id="KW-1185">Reference proteome</keyword>
<proteinExistence type="inferred from homology"/>
<dbReference type="InterPro" id="IPR027417">
    <property type="entry name" value="P-loop_NTPase"/>
</dbReference>
<evidence type="ECO:0000313" key="13">
    <source>
        <dbReference type="EMBL" id="CAD7636584.1"/>
    </source>
</evidence>
<dbReference type="Proteomes" id="UP000728032">
    <property type="component" value="Unassembled WGS sequence"/>
</dbReference>
<dbReference type="InterPro" id="IPR053930">
    <property type="entry name" value="RapZ-like_N"/>
</dbReference>
<dbReference type="EMBL" id="CAJPVJ010000011">
    <property type="protein sequence ID" value="CAG2157815.1"/>
    <property type="molecule type" value="Genomic_DNA"/>
</dbReference>
<dbReference type="InterPro" id="IPR053931">
    <property type="entry name" value="RapZ_C"/>
</dbReference>
<comment type="catalytic activity">
    <reaction evidence="11">
        <text>(R)-pantoate + beta-alanine + ATP = (R)-pantothenate + AMP + diphosphate + H(+)</text>
        <dbReference type="Rhea" id="RHEA:10912"/>
        <dbReference type="ChEBI" id="CHEBI:15378"/>
        <dbReference type="ChEBI" id="CHEBI:15980"/>
        <dbReference type="ChEBI" id="CHEBI:29032"/>
        <dbReference type="ChEBI" id="CHEBI:30616"/>
        <dbReference type="ChEBI" id="CHEBI:33019"/>
        <dbReference type="ChEBI" id="CHEBI:57966"/>
        <dbReference type="ChEBI" id="CHEBI:456215"/>
        <dbReference type="EC" id="6.3.2.1"/>
    </reaction>
</comment>
<dbReference type="GO" id="GO:0004592">
    <property type="term" value="F:pantoate-beta-alanine ligase activity"/>
    <property type="evidence" value="ECO:0007669"/>
    <property type="project" value="UniProtKB-EC"/>
</dbReference>
<evidence type="ECO:0000259" key="12">
    <source>
        <dbReference type="PROSITE" id="PS51350"/>
    </source>
</evidence>
<keyword evidence="5" id="KW-0436">Ligase</keyword>
<dbReference type="Pfam" id="PF00381">
    <property type="entry name" value="PTS-HPr"/>
    <property type="match status" value="1"/>
</dbReference>
<dbReference type="InterPro" id="IPR005337">
    <property type="entry name" value="RapZ-like"/>
</dbReference>
<dbReference type="UniPathway" id="UPA00028">
    <property type="reaction ID" value="UER00005"/>
</dbReference>
<dbReference type="PRINTS" id="PR00107">
    <property type="entry name" value="PHOSPHOCPHPR"/>
</dbReference>